<accession>A0A6P1P2P0</accession>
<evidence type="ECO:0000256" key="1">
    <source>
        <dbReference type="SAM" id="MobiDB-lite"/>
    </source>
</evidence>
<dbReference type="KEGG" id="nib:GU926_14885"/>
<organism evidence="2 3">
    <name type="scientific">Nibribacter ruber</name>
    <dbReference type="NCBI Taxonomy" id="2698458"/>
    <lineage>
        <taxon>Bacteria</taxon>
        <taxon>Pseudomonadati</taxon>
        <taxon>Bacteroidota</taxon>
        <taxon>Cytophagia</taxon>
        <taxon>Cytophagales</taxon>
        <taxon>Hymenobacteraceae</taxon>
        <taxon>Nibribacter</taxon>
    </lineage>
</organism>
<gene>
    <name evidence="2" type="ORF">GU926_14885</name>
</gene>
<evidence type="ECO:0000313" key="3">
    <source>
        <dbReference type="Proteomes" id="UP000464214"/>
    </source>
</evidence>
<name>A0A6P1P2P0_9BACT</name>
<feature type="compositionally biased region" description="Polar residues" evidence="1">
    <location>
        <begin position="30"/>
        <end position="39"/>
    </location>
</feature>
<dbReference type="EMBL" id="CP047897">
    <property type="protein sequence ID" value="QHL88643.1"/>
    <property type="molecule type" value="Genomic_DNA"/>
</dbReference>
<feature type="region of interest" description="Disordered" evidence="1">
    <location>
        <begin position="22"/>
        <end position="42"/>
    </location>
</feature>
<keyword evidence="3" id="KW-1185">Reference proteome</keyword>
<protein>
    <submittedName>
        <fullName evidence="2">Uncharacterized protein</fullName>
    </submittedName>
</protein>
<sequence length="206" mass="23939">MKKLLVMLSILLAIGCKNEPKEAVGPPIGQSPTSENGTSKDVLPPEEWLRKHYEENLREVSDTGRVVFRLNWRRAHHPGILLRVENFPIYIEDTLFHVEQYAVSKVYLDDVNDYASSERPYLFEQRNYKISAEELERLKALANELNIWEEKSDREEIIDGSNWELEILMNGKYHLVTSNSVNPAIKRIGKEMMALARLNLPKEEIY</sequence>
<dbReference type="RefSeq" id="WP_160693261.1">
    <property type="nucleotide sequence ID" value="NZ_CP047897.1"/>
</dbReference>
<reference evidence="2 3" key="1">
    <citation type="submission" date="2020-01" db="EMBL/GenBank/DDBJ databases">
        <authorList>
            <person name="Kim M."/>
        </authorList>
    </citation>
    <scope>NUCLEOTIDE SEQUENCE [LARGE SCALE GENOMIC DNA]</scope>
    <source>
        <strain evidence="2 3">BT10</strain>
    </source>
</reference>
<proteinExistence type="predicted"/>
<dbReference type="Proteomes" id="UP000464214">
    <property type="component" value="Chromosome"/>
</dbReference>
<dbReference type="PROSITE" id="PS51257">
    <property type="entry name" value="PROKAR_LIPOPROTEIN"/>
    <property type="match status" value="1"/>
</dbReference>
<dbReference type="AlphaFoldDB" id="A0A6P1P2P0"/>
<evidence type="ECO:0000313" key="2">
    <source>
        <dbReference type="EMBL" id="QHL88643.1"/>
    </source>
</evidence>